<feature type="chain" id="PRO_5021295272" description="Protein sleepless" evidence="1">
    <location>
        <begin position="20"/>
        <end position="136"/>
    </location>
</feature>
<name>A0A4Y0BRC1_ANOFN</name>
<dbReference type="VEuPathDB" id="VectorBase:AFUN2_012680"/>
<reference evidence="2" key="1">
    <citation type="submission" date="2020-05" db="UniProtKB">
        <authorList>
            <consortium name="EnsemblMetazoa"/>
        </authorList>
    </citation>
    <scope>IDENTIFICATION</scope>
    <source>
        <strain evidence="2">FUMOZ</strain>
    </source>
</reference>
<proteinExistence type="predicted"/>
<evidence type="ECO:0008006" key="3">
    <source>
        <dbReference type="Google" id="ProtNLM"/>
    </source>
</evidence>
<dbReference type="EnsemblMetazoa" id="AFUN022013-RA">
    <property type="protein sequence ID" value="AFUN022013-PA"/>
    <property type="gene ID" value="AFUN022013"/>
</dbReference>
<evidence type="ECO:0000256" key="1">
    <source>
        <dbReference type="SAM" id="SignalP"/>
    </source>
</evidence>
<evidence type="ECO:0000313" key="2">
    <source>
        <dbReference type="EnsemblMetazoa" id="AFUN022013-PA"/>
    </source>
</evidence>
<accession>A0A4Y0BRC1</accession>
<keyword evidence="1" id="KW-0732">Signal</keyword>
<sequence>MAKRVIFALLLLCIEQALSFQCYACLSYVSFADCDSKATKVDCDTLKPDLPWIPESNGTFACGMGSGSSPNGKSFIKTCVPKMSETEFCALLTSETVGGTVDVCKVCTENLCNKGPEQAGLTAALLLLTVGLLLRV</sequence>
<dbReference type="VEuPathDB" id="VectorBase:AFUN022013"/>
<protein>
    <recommendedName>
        <fullName evidence="3">Protein sleepless</fullName>
    </recommendedName>
</protein>
<organism evidence="2">
    <name type="scientific">Anopheles funestus</name>
    <name type="common">African malaria mosquito</name>
    <dbReference type="NCBI Taxonomy" id="62324"/>
    <lineage>
        <taxon>Eukaryota</taxon>
        <taxon>Metazoa</taxon>
        <taxon>Ecdysozoa</taxon>
        <taxon>Arthropoda</taxon>
        <taxon>Hexapoda</taxon>
        <taxon>Insecta</taxon>
        <taxon>Pterygota</taxon>
        <taxon>Neoptera</taxon>
        <taxon>Endopterygota</taxon>
        <taxon>Diptera</taxon>
        <taxon>Nematocera</taxon>
        <taxon>Culicoidea</taxon>
        <taxon>Culicidae</taxon>
        <taxon>Anophelinae</taxon>
        <taxon>Anopheles</taxon>
    </lineage>
</organism>
<feature type="signal peptide" evidence="1">
    <location>
        <begin position="1"/>
        <end position="19"/>
    </location>
</feature>
<dbReference type="AlphaFoldDB" id="A0A4Y0BRC1"/>